<comment type="similarity">
    <text evidence="2">Belongs to the concentrative nucleoside transporter (CNT) (TC 2.A.41) family.</text>
</comment>
<feature type="transmembrane region" description="Helical" evidence="7">
    <location>
        <begin position="68"/>
        <end position="87"/>
    </location>
</feature>
<dbReference type="InterPro" id="IPR002668">
    <property type="entry name" value="CNT_N_dom"/>
</dbReference>
<accession>Q1K099</accession>
<evidence type="ECO:0000256" key="2">
    <source>
        <dbReference type="ARBA" id="ARBA00009033"/>
    </source>
</evidence>
<feature type="transmembrane region" description="Helical" evidence="7">
    <location>
        <begin position="174"/>
        <end position="196"/>
    </location>
</feature>
<dbReference type="OrthoDB" id="9766455at2"/>
<sequence>MPLQPLLGLGVFILIAWLISEQRRRFPVRLVIIGLVLQLILAALLFHVPWFQSLFLVLNKVVLALENATAAGTSMVFGYLGGGALPFQEPFPGSAYILAFRGLPLVLLISALSSLLFYWRLLPRIVQGCSWLLQKSLSIGGAEGLGVAANIFVGMVESPLIIRPYIQQMTRSELFTLMSCGMATIAGTVMVLYASILSSVLPDIMGHILTASLISAPASVVIAKIMVPEKDDTTHATMVPDTNVRSSMDAITQGTVQGVQLLINIVAMIIVMVALIALINSLLGVFFEGVTLQSVLGTLLAPVVWLLGVPWQEAPAAGALFGTKTVINEFVAYLNMTQLPEGTLSQRSLYIMTYALCGFANPGSLGIMIGGMGAMAPERRHEIVGLGVKSLLAGTLATSMTAAIAALMLPTL</sequence>
<dbReference type="Pfam" id="PF07662">
    <property type="entry name" value="Nucleos_tra2_C"/>
    <property type="match status" value="1"/>
</dbReference>
<keyword evidence="6 7" id="KW-0472">Membrane</keyword>
<evidence type="ECO:0000256" key="5">
    <source>
        <dbReference type="ARBA" id="ARBA00022989"/>
    </source>
</evidence>
<keyword evidence="4 7" id="KW-0812">Transmembrane</keyword>
<dbReference type="AlphaFoldDB" id="Q1K099"/>
<dbReference type="InterPro" id="IPR011642">
    <property type="entry name" value="Gate_dom"/>
</dbReference>
<feature type="transmembrane region" description="Helical" evidence="7">
    <location>
        <begin position="139"/>
        <end position="162"/>
    </location>
</feature>
<feature type="transmembrane region" description="Helical" evidence="7">
    <location>
        <begin position="349"/>
        <end position="370"/>
    </location>
</feature>
<comment type="subcellular location">
    <subcellularLocation>
        <location evidence="1">Cell membrane</location>
        <topology evidence="1">Multi-pass membrane protein</topology>
    </subcellularLocation>
</comment>
<evidence type="ECO:0000256" key="3">
    <source>
        <dbReference type="ARBA" id="ARBA00022475"/>
    </source>
</evidence>
<gene>
    <name evidence="11" type="ORF">Dace_2342</name>
</gene>
<dbReference type="InterPro" id="IPR011657">
    <property type="entry name" value="CNT_C_dom"/>
</dbReference>
<proteinExistence type="inferred from homology"/>
<reference evidence="11" key="1">
    <citation type="submission" date="2006-05" db="EMBL/GenBank/DDBJ databases">
        <title>Annotation of the draft genome assembly of Desulfuromonas acetoxidans DSM 684.</title>
        <authorList>
            <consortium name="US DOE Joint Genome Institute (JGI-ORNL)"/>
            <person name="Larimer F."/>
            <person name="Land M."/>
            <person name="Hauser L."/>
        </authorList>
    </citation>
    <scope>NUCLEOTIDE SEQUENCE [LARGE SCALE GENOMIC DNA]</scope>
    <source>
        <strain evidence="11">DSM 684</strain>
    </source>
</reference>
<feature type="transmembrane region" description="Helical" evidence="7">
    <location>
        <begin position="99"/>
        <end position="119"/>
    </location>
</feature>
<name>Q1K099_DESA6</name>
<keyword evidence="12" id="KW-1185">Reference proteome</keyword>
<dbReference type="Proteomes" id="UP000005695">
    <property type="component" value="Unassembled WGS sequence"/>
</dbReference>
<feature type="domain" description="Concentrative nucleoside transporter C-terminal" evidence="9">
    <location>
        <begin position="207"/>
        <end position="405"/>
    </location>
</feature>
<evidence type="ECO:0000256" key="4">
    <source>
        <dbReference type="ARBA" id="ARBA00022692"/>
    </source>
</evidence>
<dbReference type="GO" id="GO:0015293">
    <property type="term" value="F:symporter activity"/>
    <property type="evidence" value="ECO:0007669"/>
    <property type="project" value="TreeGrafter"/>
</dbReference>
<keyword evidence="5 7" id="KW-1133">Transmembrane helix</keyword>
<evidence type="ECO:0000313" key="11">
    <source>
        <dbReference type="EMBL" id="EAT16042.1"/>
    </source>
</evidence>
<protein>
    <submittedName>
        <fullName evidence="11">Na+ dependent nucleoside transporter-like</fullName>
    </submittedName>
</protein>
<evidence type="ECO:0000256" key="1">
    <source>
        <dbReference type="ARBA" id="ARBA00004651"/>
    </source>
</evidence>
<dbReference type="Pfam" id="PF01773">
    <property type="entry name" value="Nucleos_tra2_N"/>
    <property type="match status" value="1"/>
</dbReference>
<evidence type="ECO:0000259" key="8">
    <source>
        <dbReference type="Pfam" id="PF01773"/>
    </source>
</evidence>
<feature type="domain" description="Concentrative nucleoside transporter N-terminal" evidence="8">
    <location>
        <begin position="7"/>
        <end position="80"/>
    </location>
</feature>
<feature type="transmembrane region" description="Helical" evidence="7">
    <location>
        <begin position="261"/>
        <end position="287"/>
    </location>
</feature>
<evidence type="ECO:0000256" key="7">
    <source>
        <dbReference type="SAM" id="Phobius"/>
    </source>
</evidence>
<evidence type="ECO:0000259" key="10">
    <source>
        <dbReference type="Pfam" id="PF07670"/>
    </source>
</evidence>
<dbReference type="GO" id="GO:0005337">
    <property type="term" value="F:nucleoside transmembrane transporter activity"/>
    <property type="evidence" value="ECO:0007669"/>
    <property type="project" value="InterPro"/>
</dbReference>
<comment type="caution">
    <text evidence="11">The sequence shown here is derived from an EMBL/GenBank/DDBJ whole genome shotgun (WGS) entry which is preliminary data.</text>
</comment>
<dbReference type="GO" id="GO:0005886">
    <property type="term" value="C:plasma membrane"/>
    <property type="evidence" value="ECO:0007669"/>
    <property type="project" value="UniProtKB-SubCell"/>
</dbReference>
<feature type="transmembrane region" description="Helical" evidence="7">
    <location>
        <begin position="391"/>
        <end position="409"/>
    </location>
</feature>
<reference evidence="11" key="2">
    <citation type="submission" date="2006-05" db="EMBL/GenBank/DDBJ databases">
        <title>Sequencing of the draft genome and assembly of Desulfuromonas acetoxidans DSM 684.</title>
        <authorList>
            <consortium name="US DOE Joint Genome Institute (JGI-PGF)"/>
            <person name="Copeland A."/>
            <person name="Lucas S."/>
            <person name="Lapidus A."/>
            <person name="Barry K."/>
            <person name="Detter J.C."/>
            <person name="Glavina del Rio T."/>
            <person name="Hammon N."/>
            <person name="Israni S."/>
            <person name="Dalin E."/>
            <person name="Tice H."/>
            <person name="Bruce D."/>
            <person name="Pitluck S."/>
            <person name="Richardson P."/>
        </authorList>
    </citation>
    <scope>NUCLEOTIDE SEQUENCE [LARGE SCALE GENOMIC DNA]</scope>
    <source>
        <strain evidence="11">DSM 684</strain>
    </source>
</reference>
<dbReference type="RefSeq" id="WP_005999940.1">
    <property type="nucleotide sequence ID" value="NZ_AAEW02000007.1"/>
</dbReference>
<dbReference type="InterPro" id="IPR008276">
    <property type="entry name" value="C_nuclsd_transpt"/>
</dbReference>
<dbReference type="EMBL" id="AAEW02000007">
    <property type="protein sequence ID" value="EAT16042.1"/>
    <property type="molecule type" value="Genomic_DNA"/>
</dbReference>
<keyword evidence="3" id="KW-1003">Cell membrane</keyword>
<feature type="transmembrane region" description="Helical" evidence="7">
    <location>
        <begin position="6"/>
        <end position="21"/>
    </location>
</feature>
<dbReference type="PANTHER" id="PTHR10590">
    <property type="entry name" value="SODIUM/NUCLEOSIDE COTRANSPORTER"/>
    <property type="match status" value="1"/>
</dbReference>
<feature type="transmembrane region" description="Helical" evidence="7">
    <location>
        <begin position="28"/>
        <end position="48"/>
    </location>
</feature>
<organism evidence="11 12">
    <name type="scientific">Desulfuromonas acetoxidans (strain DSM 684 / 11070)</name>
    <dbReference type="NCBI Taxonomy" id="281689"/>
    <lineage>
        <taxon>Bacteria</taxon>
        <taxon>Pseudomonadati</taxon>
        <taxon>Thermodesulfobacteriota</taxon>
        <taxon>Desulfuromonadia</taxon>
        <taxon>Desulfuromonadales</taxon>
        <taxon>Desulfuromonadaceae</taxon>
        <taxon>Desulfuromonas</taxon>
    </lineage>
</organism>
<evidence type="ECO:0000313" key="12">
    <source>
        <dbReference type="Proteomes" id="UP000005695"/>
    </source>
</evidence>
<dbReference type="Pfam" id="PF07670">
    <property type="entry name" value="Gate"/>
    <property type="match status" value="1"/>
</dbReference>
<evidence type="ECO:0000259" key="9">
    <source>
        <dbReference type="Pfam" id="PF07662"/>
    </source>
</evidence>
<feature type="domain" description="Nucleoside transporter/FeoB GTPase Gate" evidence="10">
    <location>
        <begin position="102"/>
        <end position="198"/>
    </location>
</feature>
<evidence type="ECO:0000256" key="6">
    <source>
        <dbReference type="ARBA" id="ARBA00023136"/>
    </source>
</evidence>
<feature type="transmembrane region" description="Helical" evidence="7">
    <location>
        <begin position="208"/>
        <end position="227"/>
    </location>
</feature>
<dbReference type="PANTHER" id="PTHR10590:SF4">
    <property type="entry name" value="SOLUTE CARRIER FAMILY 28 MEMBER 3"/>
    <property type="match status" value="1"/>
</dbReference>